<gene>
    <name evidence="1" type="ORF">F1559_001442</name>
</gene>
<name>A0A7J7IR02_9RHOD</name>
<comment type="caution">
    <text evidence="1">The sequence shown here is derived from an EMBL/GenBank/DDBJ whole genome shotgun (WGS) entry which is preliminary data.</text>
</comment>
<protein>
    <submittedName>
        <fullName evidence="1">Uncharacterized protein</fullName>
    </submittedName>
</protein>
<dbReference type="Proteomes" id="UP000530660">
    <property type="component" value="Unassembled WGS sequence"/>
</dbReference>
<evidence type="ECO:0000313" key="1">
    <source>
        <dbReference type="EMBL" id="KAF6005149.1"/>
    </source>
</evidence>
<dbReference type="AlphaFoldDB" id="A0A7J7IR02"/>
<dbReference type="EMBL" id="VWRR01000001">
    <property type="protein sequence ID" value="KAF6005149.1"/>
    <property type="molecule type" value="Genomic_DNA"/>
</dbReference>
<reference evidence="1 2" key="1">
    <citation type="journal article" date="2020" name="J. Phycol.">
        <title>Comparative genome analysis reveals Cyanidiococcus gen. nov., a new extremophilic red algal genus sister to Cyanidioschyzon (Cyanidioschyzonaceae, Rhodophyta).</title>
        <authorList>
            <person name="Liu S.-L."/>
            <person name="Chiang Y.-R."/>
            <person name="Yoon H.S."/>
            <person name="Fu H.-Y."/>
        </authorList>
    </citation>
    <scope>NUCLEOTIDE SEQUENCE [LARGE SCALE GENOMIC DNA]</scope>
    <source>
        <strain evidence="1 2">THAL066</strain>
    </source>
</reference>
<organism evidence="1 2">
    <name type="scientific">Cyanidiococcus yangmingshanensis</name>
    <dbReference type="NCBI Taxonomy" id="2690220"/>
    <lineage>
        <taxon>Eukaryota</taxon>
        <taxon>Rhodophyta</taxon>
        <taxon>Bangiophyceae</taxon>
        <taxon>Cyanidiales</taxon>
        <taxon>Cyanidiaceae</taxon>
        <taxon>Cyanidiococcus</taxon>
    </lineage>
</organism>
<keyword evidence="2" id="KW-1185">Reference proteome</keyword>
<accession>A0A7J7IR02</accession>
<proteinExistence type="predicted"/>
<sequence length="113" mass="11686">MLSWLVAVVLGTRAALLRRLDLSKLSSDNFGLAYAVSQSPRASPAVVVAHTSLGTTAPASATLLVPGPDRLPAGPLAAMATAVGVDALTPDHFTRAGALHDRRLDARRGPPRV</sequence>
<evidence type="ECO:0000313" key="2">
    <source>
        <dbReference type="Proteomes" id="UP000530660"/>
    </source>
</evidence>